<feature type="domain" description="Mammalian cell entry C-terminal" evidence="4">
    <location>
        <begin position="126"/>
        <end position="346"/>
    </location>
</feature>
<dbReference type="NCBIfam" id="TIGR00996">
    <property type="entry name" value="Mtu_fam_mce"/>
    <property type="match status" value="1"/>
</dbReference>
<dbReference type="Pfam" id="PF02470">
    <property type="entry name" value="MlaD"/>
    <property type="match status" value="1"/>
</dbReference>
<evidence type="ECO:0000259" key="4">
    <source>
        <dbReference type="Pfam" id="PF11887"/>
    </source>
</evidence>
<dbReference type="InterPro" id="IPR052336">
    <property type="entry name" value="MlaD_Phospholipid_Transporter"/>
</dbReference>
<dbReference type="GO" id="GO:0005576">
    <property type="term" value="C:extracellular region"/>
    <property type="evidence" value="ECO:0007669"/>
    <property type="project" value="TreeGrafter"/>
</dbReference>
<dbReference type="RefSeq" id="WP_091382698.1">
    <property type="nucleotide sequence ID" value="NZ_FNDV01000001.1"/>
</dbReference>
<feature type="transmembrane region" description="Helical" evidence="2">
    <location>
        <begin position="15"/>
        <end position="35"/>
    </location>
</feature>
<organism evidence="5 6">
    <name type="scientific">Actinokineospora alba</name>
    <dbReference type="NCBI Taxonomy" id="504798"/>
    <lineage>
        <taxon>Bacteria</taxon>
        <taxon>Bacillati</taxon>
        <taxon>Actinomycetota</taxon>
        <taxon>Actinomycetes</taxon>
        <taxon>Pseudonocardiales</taxon>
        <taxon>Pseudonocardiaceae</taxon>
        <taxon>Actinokineospora</taxon>
    </lineage>
</organism>
<sequence>MSGRETTGKVIKRRLLGLGFIVVIAALVSLSIAMYNKAFTPVAKVSLTTDKVGNQLAVHSDVKVRGLIVGEVRKITPTADGATLDLAINPEMIDVIPRNVSARFLPKTLFGERYVSLQIPEEIDDQALRAGDTIKQDRSIRAVELEQAFESLLPVLQAVQPQKLSSTLTAISTALQGRGDDLGKSLADLGDFVGELNPHLPKLREDLRLLASVSETYGDVTPDLVQALTDLTVTSKTVAEQRANLDALFATATTASRDLESFLRANSSNLIQLADTSRPTLEVLARYSPEYPCLLQLMTEAVKQVDTTLGKGTNKPGLHANIEVVVNRGAYKPGKDEPRYEEDRGPRCYDFTQFPNPFPQAPPDGPLNDGSSFPPPARSSSDGLLPPANTTQYTAPSAAGGEGLGLPNSPGEIAFVSQLLAPGMGVEPDQVPRWSTLLLGPAFRGAEVRFE</sequence>
<feature type="compositionally biased region" description="Pro residues" evidence="1">
    <location>
        <begin position="356"/>
        <end position="365"/>
    </location>
</feature>
<feature type="domain" description="Mce/MlaD" evidence="3">
    <location>
        <begin position="45"/>
        <end position="118"/>
    </location>
</feature>
<dbReference type="Pfam" id="PF11887">
    <property type="entry name" value="Mce4_CUP1"/>
    <property type="match status" value="1"/>
</dbReference>
<feature type="compositionally biased region" description="Polar residues" evidence="1">
    <location>
        <begin position="378"/>
        <end position="395"/>
    </location>
</feature>
<dbReference type="OrthoDB" id="3460188at2"/>
<dbReference type="STRING" id="504798.SAMN05421871_101853"/>
<reference evidence="6" key="1">
    <citation type="submission" date="2016-10" db="EMBL/GenBank/DDBJ databases">
        <authorList>
            <person name="Varghese N."/>
            <person name="Submissions S."/>
        </authorList>
    </citation>
    <scope>NUCLEOTIDE SEQUENCE [LARGE SCALE GENOMIC DNA]</scope>
    <source>
        <strain evidence="6">IBRC-M 10655</strain>
    </source>
</reference>
<dbReference type="EMBL" id="FNJB01000013">
    <property type="protein sequence ID" value="SDP74881.1"/>
    <property type="molecule type" value="Genomic_DNA"/>
</dbReference>
<gene>
    <name evidence="5" type="ORF">SAMN05192558_11399</name>
</gene>
<keyword evidence="2" id="KW-0472">Membrane</keyword>
<dbReference type="PANTHER" id="PTHR33371:SF19">
    <property type="entry name" value="MCE-FAMILY PROTEIN MCE4A"/>
    <property type="match status" value="1"/>
</dbReference>
<dbReference type="InterPro" id="IPR003399">
    <property type="entry name" value="Mce/MlaD"/>
</dbReference>
<keyword evidence="2" id="KW-0812">Transmembrane</keyword>
<evidence type="ECO:0000256" key="1">
    <source>
        <dbReference type="SAM" id="MobiDB-lite"/>
    </source>
</evidence>
<keyword evidence="2" id="KW-1133">Transmembrane helix</keyword>
<accession>A0A1H0V909</accession>
<evidence type="ECO:0000313" key="6">
    <source>
        <dbReference type="Proteomes" id="UP000199651"/>
    </source>
</evidence>
<dbReference type="PANTHER" id="PTHR33371">
    <property type="entry name" value="INTERMEMBRANE PHOSPHOLIPID TRANSPORT SYSTEM BINDING PROTEIN MLAD-RELATED"/>
    <property type="match status" value="1"/>
</dbReference>
<proteinExistence type="predicted"/>
<dbReference type="AlphaFoldDB" id="A0A1H0V909"/>
<feature type="region of interest" description="Disordered" evidence="1">
    <location>
        <begin position="329"/>
        <end position="406"/>
    </location>
</feature>
<evidence type="ECO:0000259" key="3">
    <source>
        <dbReference type="Pfam" id="PF02470"/>
    </source>
</evidence>
<name>A0A1H0V909_9PSEU</name>
<protein>
    <submittedName>
        <fullName evidence="5">Virulence factor Mce family protein</fullName>
    </submittedName>
</protein>
<keyword evidence="6" id="KW-1185">Reference proteome</keyword>
<dbReference type="GO" id="GO:0051701">
    <property type="term" value="P:biological process involved in interaction with host"/>
    <property type="evidence" value="ECO:0007669"/>
    <property type="project" value="TreeGrafter"/>
</dbReference>
<evidence type="ECO:0000313" key="5">
    <source>
        <dbReference type="EMBL" id="SDP74881.1"/>
    </source>
</evidence>
<dbReference type="InterPro" id="IPR024516">
    <property type="entry name" value="Mce_C"/>
</dbReference>
<feature type="compositionally biased region" description="Basic and acidic residues" evidence="1">
    <location>
        <begin position="333"/>
        <end position="347"/>
    </location>
</feature>
<dbReference type="InterPro" id="IPR005693">
    <property type="entry name" value="Mce"/>
</dbReference>
<dbReference type="Proteomes" id="UP000199651">
    <property type="component" value="Unassembled WGS sequence"/>
</dbReference>
<evidence type="ECO:0000256" key="2">
    <source>
        <dbReference type="SAM" id="Phobius"/>
    </source>
</evidence>